<accession>A0A285NC09</accession>
<evidence type="ECO:0000313" key="4">
    <source>
        <dbReference type="EMBL" id="SNZ07032.1"/>
    </source>
</evidence>
<dbReference type="PANTHER" id="PTHR43479">
    <property type="entry name" value="ACREF/ENVCD OPERON REPRESSOR-RELATED"/>
    <property type="match status" value="1"/>
</dbReference>
<name>A0A285NC09_9AQUI</name>
<dbReference type="GO" id="GO:0003677">
    <property type="term" value="F:DNA binding"/>
    <property type="evidence" value="ECO:0007669"/>
    <property type="project" value="UniProtKB-UniRule"/>
</dbReference>
<dbReference type="PRINTS" id="PR00455">
    <property type="entry name" value="HTHTETR"/>
</dbReference>
<dbReference type="AlphaFoldDB" id="A0A285NC09"/>
<keyword evidence="1 2" id="KW-0238">DNA-binding</keyword>
<reference evidence="5" key="1">
    <citation type="submission" date="2017-09" db="EMBL/GenBank/DDBJ databases">
        <authorList>
            <person name="Varghese N."/>
            <person name="Submissions S."/>
        </authorList>
    </citation>
    <scope>NUCLEOTIDE SEQUENCE [LARGE SCALE GENOMIC DNA]</scope>
    <source>
        <strain evidence="5">DSM 15103</strain>
    </source>
</reference>
<sequence length="199" mass="23229">MSKIRKTIKEEKKKEIVKVACKLFAQRGYYNTTIPDIAEELGMSVGNLYNYFSSKEELAKYIMQYSSRLLGEEIKKINEENITTKEKVYKIVRKFFEISKEQPELIEYFLRVFLSNREVFEDGCEGFLCVQEVVTELMLFLEEGARKGELRQQEFFPAFVTLMGPLGGMVFLQGENVLPKEPIEYSEELAENIWRALKA</sequence>
<evidence type="ECO:0000313" key="5">
    <source>
        <dbReference type="Proteomes" id="UP000219036"/>
    </source>
</evidence>
<keyword evidence="5" id="KW-1185">Reference proteome</keyword>
<evidence type="ECO:0000259" key="3">
    <source>
        <dbReference type="PROSITE" id="PS50977"/>
    </source>
</evidence>
<dbReference type="EMBL" id="OBEI01000002">
    <property type="protein sequence ID" value="SNZ07032.1"/>
    <property type="molecule type" value="Genomic_DNA"/>
</dbReference>
<dbReference type="Pfam" id="PF00440">
    <property type="entry name" value="TetR_N"/>
    <property type="match status" value="1"/>
</dbReference>
<dbReference type="InterPro" id="IPR050624">
    <property type="entry name" value="HTH-type_Tx_Regulator"/>
</dbReference>
<protein>
    <submittedName>
        <fullName evidence="4">Transcriptional regulator, TetR family</fullName>
    </submittedName>
</protein>
<dbReference type="Proteomes" id="UP000219036">
    <property type="component" value="Unassembled WGS sequence"/>
</dbReference>
<dbReference type="Gene3D" id="1.10.357.10">
    <property type="entry name" value="Tetracycline Repressor, domain 2"/>
    <property type="match status" value="1"/>
</dbReference>
<feature type="domain" description="HTH tetR-type" evidence="3">
    <location>
        <begin position="10"/>
        <end position="70"/>
    </location>
</feature>
<dbReference type="SUPFAM" id="SSF46689">
    <property type="entry name" value="Homeodomain-like"/>
    <property type="match status" value="1"/>
</dbReference>
<organism evidence="4 5">
    <name type="scientific">Persephonella hydrogeniphila</name>
    <dbReference type="NCBI Taxonomy" id="198703"/>
    <lineage>
        <taxon>Bacteria</taxon>
        <taxon>Pseudomonadati</taxon>
        <taxon>Aquificota</taxon>
        <taxon>Aquificia</taxon>
        <taxon>Aquificales</taxon>
        <taxon>Hydrogenothermaceae</taxon>
        <taxon>Persephonella</taxon>
    </lineage>
</organism>
<gene>
    <name evidence="4" type="ORF">SAMN06265182_0886</name>
</gene>
<dbReference type="InterPro" id="IPR009057">
    <property type="entry name" value="Homeodomain-like_sf"/>
</dbReference>
<feature type="DNA-binding region" description="H-T-H motif" evidence="2">
    <location>
        <begin position="33"/>
        <end position="52"/>
    </location>
</feature>
<dbReference type="PROSITE" id="PS50977">
    <property type="entry name" value="HTH_TETR_2"/>
    <property type="match status" value="1"/>
</dbReference>
<dbReference type="PANTHER" id="PTHR43479:SF11">
    <property type="entry name" value="ACREF_ENVCD OPERON REPRESSOR-RELATED"/>
    <property type="match status" value="1"/>
</dbReference>
<dbReference type="InterPro" id="IPR001647">
    <property type="entry name" value="HTH_TetR"/>
</dbReference>
<dbReference type="RefSeq" id="WP_097000056.1">
    <property type="nucleotide sequence ID" value="NZ_OBEI01000002.1"/>
</dbReference>
<evidence type="ECO:0000256" key="2">
    <source>
        <dbReference type="PROSITE-ProRule" id="PRU00335"/>
    </source>
</evidence>
<evidence type="ECO:0000256" key="1">
    <source>
        <dbReference type="ARBA" id="ARBA00023125"/>
    </source>
</evidence>
<proteinExistence type="predicted"/>
<dbReference type="OrthoDB" id="9812484at2"/>